<dbReference type="PANTHER" id="PTHR10996:SF277">
    <property type="entry name" value="GLYOXYLATE REDUCTASE_HYDROXYPYRUVATE REDUCTASE"/>
    <property type="match status" value="1"/>
</dbReference>
<dbReference type="GO" id="GO:0008465">
    <property type="term" value="F:hydroxypyruvate reductase (NADH) activity"/>
    <property type="evidence" value="ECO:0007669"/>
    <property type="project" value="TreeGrafter"/>
</dbReference>
<dbReference type="InterPro" id="IPR006140">
    <property type="entry name" value="D-isomer_DH_NAD-bd"/>
</dbReference>
<keyword evidence="5" id="KW-1185">Reference proteome</keyword>
<protein>
    <recommendedName>
        <fullName evidence="6">D-isomer specific 2-hydroxyacid dehydrogenase NAD-binding domain-containing protein</fullName>
    </recommendedName>
</protein>
<gene>
    <name evidence="4" type="ORF">AGLY_014669</name>
</gene>
<dbReference type="Pfam" id="PF00389">
    <property type="entry name" value="2-Hacid_dh"/>
    <property type="match status" value="1"/>
</dbReference>
<dbReference type="InterPro" id="IPR050223">
    <property type="entry name" value="D-isomer_2-hydroxyacid_DH"/>
</dbReference>
<dbReference type="GO" id="GO:0005829">
    <property type="term" value="C:cytosol"/>
    <property type="evidence" value="ECO:0007669"/>
    <property type="project" value="TreeGrafter"/>
</dbReference>
<dbReference type="Gene3D" id="3.40.50.720">
    <property type="entry name" value="NAD(P)-binding Rossmann-like Domain"/>
    <property type="match status" value="2"/>
</dbReference>
<accession>A0A6G0T210</accession>
<dbReference type="SUPFAM" id="SSF51735">
    <property type="entry name" value="NAD(P)-binding Rossmann-fold domains"/>
    <property type="match status" value="1"/>
</dbReference>
<dbReference type="PROSITE" id="PS00671">
    <property type="entry name" value="D_2_HYDROXYACID_DH_3"/>
    <property type="match status" value="1"/>
</dbReference>
<reference evidence="4 5" key="1">
    <citation type="submission" date="2019-08" db="EMBL/GenBank/DDBJ databases">
        <title>The genome of the soybean aphid Biotype 1, its phylome, world population structure and adaptation to the North American continent.</title>
        <authorList>
            <person name="Giordano R."/>
            <person name="Donthu R.K."/>
            <person name="Hernandez A.G."/>
            <person name="Wright C.L."/>
            <person name="Zimin A.V."/>
        </authorList>
    </citation>
    <scope>NUCLEOTIDE SEQUENCE [LARGE SCALE GENOMIC DNA]</scope>
    <source>
        <tissue evidence="4">Whole aphids</tissue>
    </source>
</reference>
<evidence type="ECO:0000259" key="3">
    <source>
        <dbReference type="Pfam" id="PF02826"/>
    </source>
</evidence>
<dbReference type="GO" id="GO:0030267">
    <property type="term" value="F:glyoxylate reductase (NADPH) activity"/>
    <property type="evidence" value="ECO:0007669"/>
    <property type="project" value="TreeGrafter"/>
</dbReference>
<evidence type="ECO:0000313" key="4">
    <source>
        <dbReference type="EMBL" id="KAE9524619.1"/>
    </source>
</evidence>
<evidence type="ECO:0000256" key="1">
    <source>
        <dbReference type="ARBA" id="ARBA00023002"/>
    </source>
</evidence>
<proteinExistence type="predicted"/>
<dbReference type="InterPro" id="IPR006139">
    <property type="entry name" value="D-isomer_2_OHA_DH_cat_dom"/>
</dbReference>
<keyword evidence="1" id="KW-0560">Oxidoreductase</keyword>
<sequence>MRDKILKILYQSGDCDCRLYLTTTERCKLQTRATLQLNSKILAVLIYVFKLDNMSKPKILVSHKNFPQAIIEQLMKVFDVQIIDKPMIKTTKQDLLDNIFGKFALLGSRVPTIDEQVIEAAGPSLKVISTTSMGYEHIDTNTLKKRGIILCNTVHATTDRVAELTVGLLIATARNFLDANQQMKLGKFPTSVGMGLTNSVVGIIGCGNIGIAVAKMLRGFKLNELLYTSRKPKPEMECLGGQLVSTDYLVGRSDYIILAAVLVPETTYIINKDRLALMKPNAVIINVGRGKLINQDDLVEALQTKRIRGAGLDVMTPEPLPLDHPLMTMDNVDREFTNVQLPPKTIEEMIIFIKNLKADHIIKNVDLNFVSQLKMFAAQKLAEKCLRWSGQMSPELFVDPISPLSPSSPQYTDDNDAQLPATQTSLQLPSPSFFDVEYSQLNPTQATIHLESKPKPINENESFHGFNSDNCAKDSPGPIEPSFTSYDENDGPTSIILLPHIAGGNTIEAPMEKSQLAIDNIFAVFNNQPIPCEVKL</sequence>
<dbReference type="InterPro" id="IPR029752">
    <property type="entry name" value="D-isomer_DH_CS1"/>
</dbReference>
<dbReference type="Proteomes" id="UP000475862">
    <property type="component" value="Unassembled WGS sequence"/>
</dbReference>
<dbReference type="GO" id="GO:0051287">
    <property type="term" value="F:NAD binding"/>
    <property type="evidence" value="ECO:0007669"/>
    <property type="project" value="InterPro"/>
</dbReference>
<dbReference type="InterPro" id="IPR036291">
    <property type="entry name" value="NAD(P)-bd_dom_sf"/>
</dbReference>
<dbReference type="SUPFAM" id="SSF52283">
    <property type="entry name" value="Formate/glycerate dehydrogenase catalytic domain-like"/>
    <property type="match status" value="1"/>
</dbReference>
<feature type="domain" description="D-isomer specific 2-hydroxyacid dehydrogenase NAD-binding" evidence="3">
    <location>
        <begin position="166"/>
        <end position="332"/>
    </location>
</feature>
<dbReference type="Pfam" id="PF02826">
    <property type="entry name" value="2-Hacid_dh_C"/>
    <property type="match status" value="1"/>
</dbReference>
<dbReference type="AlphaFoldDB" id="A0A6G0T210"/>
<feature type="domain" description="D-isomer specific 2-hydroxyacid dehydrogenase catalytic" evidence="2">
    <location>
        <begin position="67"/>
        <end position="534"/>
    </location>
</feature>
<dbReference type="InterPro" id="IPR029753">
    <property type="entry name" value="D-isomer_DH_CS"/>
</dbReference>
<dbReference type="PROSITE" id="PS00065">
    <property type="entry name" value="D_2_HYDROXYACID_DH_1"/>
    <property type="match status" value="1"/>
</dbReference>
<evidence type="ECO:0008006" key="6">
    <source>
        <dbReference type="Google" id="ProtNLM"/>
    </source>
</evidence>
<dbReference type="PANTHER" id="PTHR10996">
    <property type="entry name" value="2-HYDROXYACID DEHYDROGENASE-RELATED"/>
    <property type="match status" value="1"/>
</dbReference>
<comment type="caution">
    <text evidence="4">The sequence shown here is derived from an EMBL/GenBank/DDBJ whole genome shotgun (WGS) entry which is preliminary data.</text>
</comment>
<dbReference type="EMBL" id="VYZN01000065">
    <property type="protein sequence ID" value="KAE9524619.1"/>
    <property type="molecule type" value="Genomic_DNA"/>
</dbReference>
<evidence type="ECO:0000259" key="2">
    <source>
        <dbReference type="Pfam" id="PF00389"/>
    </source>
</evidence>
<dbReference type="OrthoDB" id="298012at2759"/>
<evidence type="ECO:0000313" key="5">
    <source>
        <dbReference type="Proteomes" id="UP000475862"/>
    </source>
</evidence>
<organism evidence="4 5">
    <name type="scientific">Aphis glycines</name>
    <name type="common">Soybean aphid</name>
    <dbReference type="NCBI Taxonomy" id="307491"/>
    <lineage>
        <taxon>Eukaryota</taxon>
        <taxon>Metazoa</taxon>
        <taxon>Ecdysozoa</taxon>
        <taxon>Arthropoda</taxon>
        <taxon>Hexapoda</taxon>
        <taxon>Insecta</taxon>
        <taxon>Pterygota</taxon>
        <taxon>Neoptera</taxon>
        <taxon>Paraneoptera</taxon>
        <taxon>Hemiptera</taxon>
        <taxon>Sternorrhyncha</taxon>
        <taxon>Aphidomorpha</taxon>
        <taxon>Aphidoidea</taxon>
        <taxon>Aphididae</taxon>
        <taxon>Aphidini</taxon>
        <taxon>Aphis</taxon>
        <taxon>Aphis</taxon>
    </lineage>
</organism>
<name>A0A6G0T210_APHGL</name>